<organism evidence="1 2">
    <name type="scientific">Clostridium aciditolerans</name>
    <dbReference type="NCBI Taxonomy" id="339861"/>
    <lineage>
        <taxon>Bacteria</taxon>
        <taxon>Bacillati</taxon>
        <taxon>Bacillota</taxon>
        <taxon>Clostridia</taxon>
        <taxon>Eubacteriales</taxon>
        <taxon>Clostridiaceae</taxon>
        <taxon>Clostridium</taxon>
    </lineage>
</organism>
<dbReference type="EMBL" id="JAEEGB010000017">
    <property type="protein sequence ID" value="MBI6874077.1"/>
    <property type="molecule type" value="Genomic_DNA"/>
</dbReference>
<dbReference type="RefSeq" id="WP_211143484.1">
    <property type="nucleotide sequence ID" value="NZ_JAEEGB010000017.1"/>
</dbReference>
<proteinExistence type="predicted"/>
<evidence type="ECO:0000313" key="2">
    <source>
        <dbReference type="Proteomes" id="UP000622687"/>
    </source>
</evidence>
<gene>
    <name evidence="1" type="ORF">I6U51_15435</name>
</gene>
<dbReference type="Proteomes" id="UP000622687">
    <property type="component" value="Unassembled WGS sequence"/>
</dbReference>
<accession>A0A934M4B3</accession>
<name>A0A934M4B3_9CLOT</name>
<comment type="caution">
    <text evidence="1">The sequence shown here is derived from an EMBL/GenBank/DDBJ whole genome shotgun (WGS) entry which is preliminary data.</text>
</comment>
<dbReference type="AlphaFoldDB" id="A0A934M4B3"/>
<sequence>MKFYKNTAYIFTVGPDDNQIANVALGVSYYPKDKTIAFWQKDCSKIFQLDKLIKDEERLFEFIDTNGLRVSFHPVTLEDFKKYRDELFYDAPIFKTTEGLQNWLMKNNY</sequence>
<evidence type="ECO:0000313" key="1">
    <source>
        <dbReference type="EMBL" id="MBI6874077.1"/>
    </source>
</evidence>
<reference evidence="1" key="1">
    <citation type="submission" date="2020-12" db="EMBL/GenBank/DDBJ databases">
        <title>Clostridium thailandense sp. nov., a novel acetogenic bacterium isolated from peat land soil in Thailand.</title>
        <authorList>
            <person name="Chaikitkaew S."/>
            <person name="Birkeland N.K."/>
        </authorList>
    </citation>
    <scope>NUCLEOTIDE SEQUENCE</scope>
    <source>
        <strain evidence="1">DSM 17425</strain>
    </source>
</reference>
<keyword evidence="2" id="KW-1185">Reference proteome</keyword>
<protein>
    <submittedName>
        <fullName evidence="1">Uncharacterized protein</fullName>
    </submittedName>
</protein>